<evidence type="ECO:0000259" key="2">
    <source>
        <dbReference type="Pfam" id="PF00135"/>
    </source>
</evidence>
<dbReference type="Proteomes" id="UP000708208">
    <property type="component" value="Unassembled WGS sequence"/>
</dbReference>
<organism evidence="3 4">
    <name type="scientific">Allacma fusca</name>
    <dbReference type="NCBI Taxonomy" id="39272"/>
    <lineage>
        <taxon>Eukaryota</taxon>
        <taxon>Metazoa</taxon>
        <taxon>Ecdysozoa</taxon>
        <taxon>Arthropoda</taxon>
        <taxon>Hexapoda</taxon>
        <taxon>Collembola</taxon>
        <taxon>Symphypleona</taxon>
        <taxon>Sminthuridae</taxon>
        <taxon>Allacma</taxon>
    </lineage>
</organism>
<gene>
    <name evidence="3" type="ORF">AFUS01_LOCUS26847</name>
</gene>
<keyword evidence="4" id="KW-1185">Reference proteome</keyword>
<reference evidence="3" key="1">
    <citation type="submission" date="2021-06" db="EMBL/GenBank/DDBJ databases">
        <authorList>
            <person name="Hodson N. C."/>
            <person name="Mongue J. A."/>
            <person name="Jaron S. K."/>
        </authorList>
    </citation>
    <scope>NUCLEOTIDE SEQUENCE</scope>
</reference>
<evidence type="ECO:0000313" key="4">
    <source>
        <dbReference type="Proteomes" id="UP000708208"/>
    </source>
</evidence>
<accession>A0A8J2KG82</accession>
<dbReference type="InterPro" id="IPR002018">
    <property type="entry name" value="CarbesteraseB"/>
</dbReference>
<dbReference type="Pfam" id="PF00135">
    <property type="entry name" value="COesterase"/>
    <property type="match status" value="1"/>
</dbReference>
<dbReference type="EMBL" id="CAJVCH010363543">
    <property type="protein sequence ID" value="CAG7816218.1"/>
    <property type="molecule type" value="Genomic_DNA"/>
</dbReference>
<dbReference type="AlphaFoldDB" id="A0A8J2KG82"/>
<proteinExistence type="predicted"/>
<evidence type="ECO:0000256" key="1">
    <source>
        <dbReference type="ARBA" id="ARBA00023180"/>
    </source>
</evidence>
<name>A0A8J2KG82_9HEXA</name>
<comment type="caution">
    <text evidence="3">The sequence shown here is derived from an EMBL/GenBank/DDBJ whole genome shotgun (WGS) entry which is preliminary data.</text>
</comment>
<protein>
    <recommendedName>
        <fullName evidence="2">Carboxylesterase type B domain-containing protein</fullName>
    </recommendedName>
</protein>
<evidence type="ECO:0000313" key="3">
    <source>
        <dbReference type="EMBL" id="CAG7816218.1"/>
    </source>
</evidence>
<sequence>MAHAHHSPVYLYWLPREAAKSFASEYKQEPRVRVCHADELQYLFLHKGFPEIPIESTYAKFSQNLVRNWVVFADKGKPEIPKCTQLNVKDNGENWFQLDDDTNLTTILKHIIRFWDDCINEIYLSLPILHH</sequence>
<feature type="domain" description="Carboxylesterase type B" evidence="2">
    <location>
        <begin position="3"/>
        <end position="103"/>
    </location>
</feature>
<keyword evidence="1" id="KW-0325">Glycoprotein</keyword>